<keyword evidence="7" id="KW-1185">Reference proteome</keyword>
<evidence type="ECO:0000256" key="1">
    <source>
        <dbReference type="ARBA" id="ARBA00005417"/>
    </source>
</evidence>
<dbReference type="PROSITE" id="PS50893">
    <property type="entry name" value="ABC_TRANSPORTER_2"/>
    <property type="match status" value="1"/>
</dbReference>
<dbReference type="PANTHER" id="PTHR43553">
    <property type="entry name" value="HEAVY METAL TRANSPORTER"/>
    <property type="match status" value="1"/>
</dbReference>
<reference evidence="6 7" key="1">
    <citation type="submission" date="2023-01" db="EMBL/GenBank/DDBJ databases">
        <title>Novel diversity within Roseofilum (Cyanobacteria; Desertifilaceae) from marine benthic mats with descriptions of four novel species.</title>
        <authorList>
            <person name="Wang Y."/>
            <person name="Berthold D.E."/>
            <person name="Hu J."/>
            <person name="Lefler F.W."/>
            <person name="Laughinghouse H.D. IV."/>
        </authorList>
    </citation>
    <scope>NUCLEOTIDE SEQUENCE [LARGE SCALE GENOMIC DNA]</scope>
    <source>
        <strain evidence="6 7">BLCC-M154</strain>
    </source>
</reference>
<dbReference type="InterPro" id="IPR027417">
    <property type="entry name" value="P-loop_NTPase"/>
</dbReference>
<dbReference type="InterPro" id="IPR015856">
    <property type="entry name" value="ABC_transpr_CbiO/EcfA_su"/>
</dbReference>
<dbReference type="InterPro" id="IPR050095">
    <property type="entry name" value="ECF_ABC_transporter_ATP-bd"/>
</dbReference>
<dbReference type="RefSeq" id="WP_283755569.1">
    <property type="nucleotide sequence ID" value="NZ_JAQOSP010000129.1"/>
</dbReference>
<dbReference type="CDD" id="cd03225">
    <property type="entry name" value="ABC_cobalt_CbiO_domain1"/>
    <property type="match status" value="1"/>
</dbReference>
<evidence type="ECO:0000256" key="3">
    <source>
        <dbReference type="ARBA" id="ARBA00022741"/>
    </source>
</evidence>
<dbReference type="EMBL" id="JAQOSP010000129">
    <property type="protein sequence ID" value="MDJ1171815.1"/>
    <property type="molecule type" value="Genomic_DNA"/>
</dbReference>
<sequence length="263" mass="28751">MGQGDKLLPITQILNWMMTQALETERTIAIAVSNLNFSYPDQPHVLENLNFTIGEGERVGLIGPNGAGKTTLFFCLCGVLSPTSGEVQLWGESVEVGQFRPELGLVFQNPSDQLFSASVWDDVAFGPENMGLSPDEVKSRTQKALDLTGVTDLADRPPHHLSGGQKRMVAIASVLSMHPQAIVYDEPSANLDLRSRRRLINFLQASPQTLLIASHDLDLILEVTSRTLLIDSGHLIADGPTTDIMANTQIMIDHGLEVPYPLR</sequence>
<dbReference type="InterPro" id="IPR017871">
    <property type="entry name" value="ABC_transporter-like_CS"/>
</dbReference>
<name>A0ABT7AY85_9CYAN</name>
<dbReference type="PANTHER" id="PTHR43553:SF24">
    <property type="entry name" value="ENERGY-COUPLING FACTOR TRANSPORTER ATP-BINDING PROTEIN ECFA1"/>
    <property type="match status" value="1"/>
</dbReference>
<dbReference type="InterPro" id="IPR003439">
    <property type="entry name" value="ABC_transporter-like_ATP-bd"/>
</dbReference>
<keyword evidence="2" id="KW-0813">Transport</keyword>
<dbReference type="Pfam" id="PF00005">
    <property type="entry name" value="ABC_tran"/>
    <property type="match status" value="1"/>
</dbReference>
<gene>
    <name evidence="6" type="ORF">PMG71_20505</name>
</gene>
<keyword evidence="4 6" id="KW-0067">ATP-binding</keyword>
<dbReference type="Gene3D" id="3.40.50.300">
    <property type="entry name" value="P-loop containing nucleotide triphosphate hydrolases"/>
    <property type="match status" value="1"/>
</dbReference>
<dbReference type="PROSITE" id="PS00211">
    <property type="entry name" value="ABC_TRANSPORTER_1"/>
    <property type="match status" value="1"/>
</dbReference>
<proteinExistence type="inferred from homology"/>
<dbReference type="Proteomes" id="UP001235303">
    <property type="component" value="Unassembled WGS sequence"/>
</dbReference>
<evidence type="ECO:0000313" key="7">
    <source>
        <dbReference type="Proteomes" id="UP001235303"/>
    </source>
</evidence>
<evidence type="ECO:0000313" key="6">
    <source>
        <dbReference type="EMBL" id="MDJ1171815.1"/>
    </source>
</evidence>
<protein>
    <submittedName>
        <fullName evidence="6">ABC transporter ATP-binding protein</fullName>
    </submittedName>
</protein>
<comment type="similarity">
    <text evidence="1">Belongs to the ABC transporter superfamily.</text>
</comment>
<comment type="caution">
    <text evidence="6">The sequence shown here is derived from an EMBL/GenBank/DDBJ whole genome shotgun (WGS) entry which is preliminary data.</text>
</comment>
<dbReference type="SMART" id="SM00382">
    <property type="entry name" value="AAA"/>
    <property type="match status" value="1"/>
</dbReference>
<evidence type="ECO:0000256" key="4">
    <source>
        <dbReference type="ARBA" id="ARBA00022840"/>
    </source>
</evidence>
<evidence type="ECO:0000256" key="2">
    <source>
        <dbReference type="ARBA" id="ARBA00022448"/>
    </source>
</evidence>
<feature type="domain" description="ABC transporter" evidence="5">
    <location>
        <begin position="30"/>
        <end position="257"/>
    </location>
</feature>
<keyword evidence="3" id="KW-0547">Nucleotide-binding</keyword>
<accession>A0ABT7AY85</accession>
<dbReference type="GO" id="GO:0005524">
    <property type="term" value="F:ATP binding"/>
    <property type="evidence" value="ECO:0007669"/>
    <property type="project" value="UniProtKB-KW"/>
</dbReference>
<dbReference type="SUPFAM" id="SSF52540">
    <property type="entry name" value="P-loop containing nucleoside triphosphate hydrolases"/>
    <property type="match status" value="1"/>
</dbReference>
<dbReference type="InterPro" id="IPR003593">
    <property type="entry name" value="AAA+_ATPase"/>
</dbReference>
<organism evidence="6 7">
    <name type="scientific">Roseofilum acuticapitatum BLCC-M154</name>
    <dbReference type="NCBI Taxonomy" id="3022444"/>
    <lineage>
        <taxon>Bacteria</taxon>
        <taxon>Bacillati</taxon>
        <taxon>Cyanobacteriota</taxon>
        <taxon>Cyanophyceae</taxon>
        <taxon>Desertifilales</taxon>
        <taxon>Desertifilaceae</taxon>
        <taxon>Roseofilum</taxon>
        <taxon>Roseofilum acuticapitatum</taxon>
    </lineage>
</organism>
<evidence type="ECO:0000259" key="5">
    <source>
        <dbReference type="PROSITE" id="PS50893"/>
    </source>
</evidence>